<evidence type="ECO:0000313" key="2">
    <source>
        <dbReference type="EMBL" id="CAB4170893.1"/>
    </source>
</evidence>
<dbReference type="EMBL" id="LR796815">
    <property type="protein sequence ID" value="CAB4167901.1"/>
    <property type="molecule type" value="Genomic_DNA"/>
</dbReference>
<evidence type="ECO:0000313" key="1">
    <source>
        <dbReference type="EMBL" id="CAB4167901.1"/>
    </source>
</evidence>
<gene>
    <name evidence="4" type="ORF">UFOVP1666_107</name>
    <name evidence="1" type="ORF">UFOVP867_62</name>
    <name evidence="2" type="ORF">UFOVP913_136</name>
    <name evidence="3" type="ORF">UFOVP993_189</name>
</gene>
<reference evidence="2" key="1">
    <citation type="submission" date="2020-05" db="EMBL/GenBank/DDBJ databases">
        <authorList>
            <person name="Chiriac C."/>
            <person name="Salcher M."/>
            <person name="Ghai R."/>
            <person name="Kavagutti S V."/>
        </authorList>
    </citation>
    <scope>NUCLEOTIDE SEQUENCE</scope>
</reference>
<evidence type="ECO:0000313" key="3">
    <source>
        <dbReference type="EMBL" id="CAB4177137.1"/>
    </source>
</evidence>
<dbReference type="EMBL" id="LR796944">
    <property type="protein sequence ID" value="CAB4177137.1"/>
    <property type="molecule type" value="Genomic_DNA"/>
</dbReference>
<name>A0A6J5PHE3_9CAUD</name>
<protein>
    <submittedName>
        <fullName evidence="2">Uncharacterized protein</fullName>
    </submittedName>
</protein>
<accession>A0A6J5PHE3</accession>
<organism evidence="2">
    <name type="scientific">uncultured Caudovirales phage</name>
    <dbReference type="NCBI Taxonomy" id="2100421"/>
    <lineage>
        <taxon>Viruses</taxon>
        <taxon>Duplodnaviria</taxon>
        <taxon>Heunggongvirae</taxon>
        <taxon>Uroviricota</taxon>
        <taxon>Caudoviricetes</taxon>
        <taxon>Peduoviridae</taxon>
        <taxon>Maltschvirus</taxon>
        <taxon>Maltschvirus maltsch</taxon>
    </lineage>
</organism>
<dbReference type="EMBL" id="LR796858">
    <property type="protein sequence ID" value="CAB4170893.1"/>
    <property type="molecule type" value="Genomic_DNA"/>
</dbReference>
<evidence type="ECO:0000313" key="4">
    <source>
        <dbReference type="EMBL" id="CAB4223064.1"/>
    </source>
</evidence>
<sequence>MIDHYEEMKYINRLDPMPTEYVVKQVQIAWVENTEDFEIIMLGAYRNADDAWVVLNKWYNDNVVHRSAAYVWVRADRIFLHCDSMELK</sequence>
<proteinExistence type="predicted"/>
<dbReference type="EMBL" id="LR797534">
    <property type="protein sequence ID" value="CAB4223064.1"/>
    <property type="molecule type" value="Genomic_DNA"/>
</dbReference>